<protein>
    <submittedName>
        <fullName evidence="1">Uncharacterized protein</fullName>
    </submittedName>
</protein>
<proteinExistence type="predicted"/>
<evidence type="ECO:0000313" key="1">
    <source>
        <dbReference type="EMBL" id="VFK12082.1"/>
    </source>
</evidence>
<gene>
    <name evidence="1" type="ORF">BECKH772C_GA0070978_109131</name>
</gene>
<name>A0A450W4W0_9GAMM</name>
<reference evidence="1" key="1">
    <citation type="submission" date="2019-02" db="EMBL/GenBank/DDBJ databases">
        <authorList>
            <person name="Gruber-Vodicka R. H."/>
            <person name="Seah K. B. B."/>
        </authorList>
    </citation>
    <scope>NUCLEOTIDE SEQUENCE</scope>
    <source>
        <strain evidence="1">BECK_SA2B12</strain>
    </source>
</reference>
<organism evidence="1">
    <name type="scientific">Candidatus Kentrum eta</name>
    <dbReference type="NCBI Taxonomy" id="2126337"/>
    <lineage>
        <taxon>Bacteria</taxon>
        <taxon>Pseudomonadati</taxon>
        <taxon>Pseudomonadota</taxon>
        <taxon>Gammaproteobacteria</taxon>
        <taxon>Candidatus Kentrum</taxon>
    </lineage>
</organism>
<dbReference type="AlphaFoldDB" id="A0A450W4W0"/>
<sequence length="46" mass="4964">MCEGTGSEQISLARVSEKIAFEAYAILPVMLFKPLEQSFGGVKAIC</sequence>
<accession>A0A450W4W0</accession>
<dbReference type="EMBL" id="CAADFJ010000913">
    <property type="protein sequence ID" value="VFK12082.1"/>
    <property type="molecule type" value="Genomic_DNA"/>
</dbReference>